<dbReference type="InterPro" id="IPR050330">
    <property type="entry name" value="Bact_OuterMem_StrucFunc"/>
</dbReference>
<feature type="compositionally biased region" description="Polar residues" evidence="5">
    <location>
        <begin position="147"/>
        <end position="161"/>
    </location>
</feature>
<evidence type="ECO:0000256" key="5">
    <source>
        <dbReference type="SAM" id="MobiDB-lite"/>
    </source>
</evidence>
<comment type="subcellular location">
    <subcellularLocation>
        <location evidence="1">Cell outer membrane</location>
    </subcellularLocation>
</comment>
<keyword evidence="6" id="KW-0732">Signal</keyword>
<dbReference type="Pfam" id="PF13488">
    <property type="entry name" value="Gly-zipper_Omp"/>
    <property type="match status" value="1"/>
</dbReference>
<feature type="region of interest" description="Disordered" evidence="5">
    <location>
        <begin position="137"/>
        <end position="161"/>
    </location>
</feature>
<dbReference type="SUPFAM" id="SSF103088">
    <property type="entry name" value="OmpA-like"/>
    <property type="match status" value="1"/>
</dbReference>
<gene>
    <name evidence="8" type="ORF">RT717_21625</name>
</gene>
<evidence type="ECO:0000313" key="9">
    <source>
        <dbReference type="Proteomes" id="UP001302349"/>
    </source>
</evidence>
<dbReference type="Proteomes" id="UP001302349">
    <property type="component" value="Chromosome"/>
</dbReference>
<dbReference type="Pfam" id="PF00691">
    <property type="entry name" value="OmpA"/>
    <property type="match status" value="1"/>
</dbReference>
<evidence type="ECO:0000256" key="3">
    <source>
        <dbReference type="ARBA" id="ARBA00023237"/>
    </source>
</evidence>
<dbReference type="InterPro" id="IPR006664">
    <property type="entry name" value="OMP_bac"/>
</dbReference>
<evidence type="ECO:0000256" key="1">
    <source>
        <dbReference type="ARBA" id="ARBA00004442"/>
    </source>
</evidence>
<dbReference type="InterPro" id="IPR036737">
    <property type="entry name" value="OmpA-like_sf"/>
</dbReference>
<evidence type="ECO:0000256" key="4">
    <source>
        <dbReference type="PROSITE-ProRule" id="PRU00473"/>
    </source>
</evidence>
<organism evidence="8 9">
    <name type="scientific">Imperialibacter roseus</name>
    <dbReference type="NCBI Taxonomy" id="1324217"/>
    <lineage>
        <taxon>Bacteria</taxon>
        <taxon>Pseudomonadati</taxon>
        <taxon>Bacteroidota</taxon>
        <taxon>Cytophagia</taxon>
        <taxon>Cytophagales</taxon>
        <taxon>Flammeovirgaceae</taxon>
        <taxon>Imperialibacter</taxon>
    </lineage>
</organism>
<keyword evidence="3" id="KW-0998">Cell outer membrane</keyword>
<keyword evidence="2 4" id="KW-0472">Membrane</keyword>
<feature type="domain" description="OmpA-like" evidence="7">
    <location>
        <begin position="93"/>
        <end position="210"/>
    </location>
</feature>
<evidence type="ECO:0000256" key="2">
    <source>
        <dbReference type="ARBA" id="ARBA00023136"/>
    </source>
</evidence>
<sequence>MKNSSKSLIFLLSVALVFSGCAANKTKKGAAVGVVGGGAMGAVIGRASGNTALGAIIGAAVGGTAGALIGNKMDKQAAELEKTVPDAKVERVGEGIVVEFSSDVLFGFDKSDLSSESKTSLDKLVKVLNAYPDTDIEVQGHTDSKGSESYNQGLSERRASTSSNYIRSQGIAYNRVRIKGFGESVPKYNNGRSSGQAQNRRVEFLISANEKMKAEAAKEASN</sequence>
<dbReference type="InterPro" id="IPR039567">
    <property type="entry name" value="Gly-zipper"/>
</dbReference>
<dbReference type="PRINTS" id="PR01021">
    <property type="entry name" value="OMPADOMAIN"/>
</dbReference>
<feature type="signal peptide" evidence="6">
    <location>
        <begin position="1"/>
        <end position="22"/>
    </location>
</feature>
<dbReference type="CDD" id="cd07185">
    <property type="entry name" value="OmpA_C-like"/>
    <property type="match status" value="1"/>
</dbReference>
<proteinExistence type="predicted"/>
<dbReference type="PROSITE" id="PS51123">
    <property type="entry name" value="OMPA_2"/>
    <property type="match status" value="1"/>
</dbReference>
<dbReference type="RefSeq" id="WP_317488437.1">
    <property type="nucleotide sequence ID" value="NZ_CP136051.1"/>
</dbReference>
<evidence type="ECO:0000256" key="6">
    <source>
        <dbReference type="SAM" id="SignalP"/>
    </source>
</evidence>
<dbReference type="PANTHER" id="PTHR30329:SF21">
    <property type="entry name" value="LIPOPROTEIN YIAD-RELATED"/>
    <property type="match status" value="1"/>
</dbReference>
<protein>
    <submittedName>
        <fullName evidence="8">OmpA family protein</fullName>
    </submittedName>
</protein>
<dbReference type="EMBL" id="CP136051">
    <property type="protein sequence ID" value="WOK05679.1"/>
    <property type="molecule type" value="Genomic_DNA"/>
</dbReference>
<keyword evidence="9" id="KW-1185">Reference proteome</keyword>
<dbReference type="PANTHER" id="PTHR30329">
    <property type="entry name" value="STATOR ELEMENT OF FLAGELLAR MOTOR COMPLEX"/>
    <property type="match status" value="1"/>
</dbReference>
<name>A0ABZ0IMH3_9BACT</name>
<evidence type="ECO:0000313" key="8">
    <source>
        <dbReference type="EMBL" id="WOK05679.1"/>
    </source>
</evidence>
<accession>A0ABZ0IMH3</accession>
<dbReference type="InterPro" id="IPR006665">
    <property type="entry name" value="OmpA-like"/>
</dbReference>
<dbReference type="Gene3D" id="3.30.1330.60">
    <property type="entry name" value="OmpA-like domain"/>
    <property type="match status" value="1"/>
</dbReference>
<dbReference type="PROSITE" id="PS51257">
    <property type="entry name" value="PROKAR_LIPOPROTEIN"/>
    <property type="match status" value="1"/>
</dbReference>
<dbReference type="PRINTS" id="PR01023">
    <property type="entry name" value="NAFLGMOTY"/>
</dbReference>
<evidence type="ECO:0000259" key="7">
    <source>
        <dbReference type="PROSITE" id="PS51123"/>
    </source>
</evidence>
<feature type="chain" id="PRO_5045427364" evidence="6">
    <location>
        <begin position="23"/>
        <end position="222"/>
    </location>
</feature>
<reference evidence="8 9" key="1">
    <citation type="journal article" date="2023" name="Microbiol. Resour. Announc.">
        <title>Complete Genome Sequence of Imperialibacter roseus strain P4T.</title>
        <authorList>
            <person name="Tizabi D.R."/>
            <person name="Bachvaroff T."/>
            <person name="Hill R.T."/>
        </authorList>
    </citation>
    <scope>NUCLEOTIDE SEQUENCE [LARGE SCALE GENOMIC DNA]</scope>
    <source>
        <strain evidence="8 9">P4T</strain>
    </source>
</reference>